<dbReference type="EMBL" id="ML208464">
    <property type="protein sequence ID" value="TFK64725.1"/>
    <property type="molecule type" value="Genomic_DNA"/>
</dbReference>
<gene>
    <name evidence="1" type="ORF">BDN72DRAFT_901347</name>
</gene>
<reference evidence="1 2" key="1">
    <citation type="journal article" date="2019" name="Nat. Ecol. Evol.">
        <title>Megaphylogeny resolves global patterns of mushroom evolution.</title>
        <authorList>
            <person name="Varga T."/>
            <person name="Krizsan K."/>
            <person name="Foldi C."/>
            <person name="Dima B."/>
            <person name="Sanchez-Garcia M."/>
            <person name="Sanchez-Ramirez S."/>
            <person name="Szollosi G.J."/>
            <person name="Szarkandi J.G."/>
            <person name="Papp V."/>
            <person name="Albert L."/>
            <person name="Andreopoulos W."/>
            <person name="Angelini C."/>
            <person name="Antonin V."/>
            <person name="Barry K.W."/>
            <person name="Bougher N.L."/>
            <person name="Buchanan P."/>
            <person name="Buyck B."/>
            <person name="Bense V."/>
            <person name="Catcheside P."/>
            <person name="Chovatia M."/>
            <person name="Cooper J."/>
            <person name="Damon W."/>
            <person name="Desjardin D."/>
            <person name="Finy P."/>
            <person name="Geml J."/>
            <person name="Haridas S."/>
            <person name="Hughes K."/>
            <person name="Justo A."/>
            <person name="Karasinski D."/>
            <person name="Kautmanova I."/>
            <person name="Kiss B."/>
            <person name="Kocsube S."/>
            <person name="Kotiranta H."/>
            <person name="LaButti K.M."/>
            <person name="Lechner B.E."/>
            <person name="Liimatainen K."/>
            <person name="Lipzen A."/>
            <person name="Lukacs Z."/>
            <person name="Mihaltcheva S."/>
            <person name="Morgado L.N."/>
            <person name="Niskanen T."/>
            <person name="Noordeloos M.E."/>
            <person name="Ohm R.A."/>
            <person name="Ortiz-Santana B."/>
            <person name="Ovrebo C."/>
            <person name="Racz N."/>
            <person name="Riley R."/>
            <person name="Savchenko A."/>
            <person name="Shiryaev A."/>
            <person name="Soop K."/>
            <person name="Spirin V."/>
            <person name="Szebenyi C."/>
            <person name="Tomsovsky M."/>
            <person name="Tulloss R.E."/>
            <person name="Uehling J."/>
            <person name="Grigoriev I.V."/>
            <person name="Vagvolgyi C."/>
            <person name="Papp T."/>
            <person name="Martin F.M."/>
            <person name="Miettinen O."/>
            <person name="Hibbett D.S."/>
            <person name="Nagy L.G."/>
        </authorList>
    </citation>
    <scope>NUCLEOTIDE SEQUENCE [LARGE SCALE GENOMIC DNA]</scope>
    <source>
        <strain evidence="1 2">NL-1719</strain>
    </source>
</reference>
<evidence type="ECO:0000313" key="1">
    <source>
        <dbReference type="EMBL" id="TFK64725.1"/>
    </source>
</evidence>
<protein>
    <submittedName>
        <fullName evidence="1">Uncharacterized protein</fullName>
    </submittedName>
</protein>
<name>A0ACD3AGD9_9AGAR</name>
<keyword evidence="2" id="KW-1185">Reference proteome</keyword>
<proteinExistence type="predicted"/>
<sequence length="522" mass="56182">MSTRTVLVDDTSSLITYSAGWLVEHANTLGDLDKTNGPPFRGTLHSAAGIGNFSLSFPFNGSSVSAIGASWANENLTYACFVDQQPIQTHALSTSPGFTTAWSICGSSDMTEGVHELTMNLTSNYGVLPFSIDYVSYSPPADTSDRVDTIQVDNADPAFHFSNGWLDYKDFTNMSLVSGSKVSLDFDGESLTWYGHVAQEFPAAQSSASYSIDGGAPTSFQFQGSSEDLYNVEFFTTPTFPPGRHTLEVVHNGSTASAPLSLDYVYVQNALVSYPPPPAPPPGNTSSGSPTEKGLPLPAILGATIGGALIVVFLFLVFLWRNRRRRQRKAARKCVLTVSEEGYHPVALDTLQVNKPDGPPASPSTNTTLASVNTNSKSTLKSTSSSQLNPFDVDVRPNTAASVSSTTLAEYSGSPPTPSAVARPLSLNEADSTHLHPHPYSQSRMHSQIRSSPAPRAMARMPERTLTVVNGDPIPERSTDAGYEDRRRGDGNLDELFSSQPPRNMEKPPAYTPTKSWIDIVD</sequence>
<organism evidence="1 2">
    <name type="scientific">Pluteus cervinus</name>
    <dbReference type="NCBI Taxonomy" id="181527"/>
    <lineage>
        <taxon>Eukaryota</taxon>
        <taxon>Fungi</taxon>
        <taxon>Dikarya</taxon>
        <taxon>Basidiomycota</taxon>
        <taxon>Agaricomycotina</taxon>
        <taxon>Agaricomycetes</taxon>
        <taxon>Agaricomycetidae</taxon>
        <taxon>Agaricales</taxon>
        <taxon>Pluteineae</taxon>
        <taxon>Pluteaceae</taxon>
        <taxon>Pluteus</taxon>
    </lineage>
</organism>
<dbReference type="Proteomes" id="UP000308600">
    <property type="component" value="Unassembled WGS sequence"/>
</dbReference>
<evidence type="ECO:0000313" key="2">
    <source>
        <dbReference type="Proteomes" id="UP000308600"/>
    </source>
</evidence>
<accession>A0ACD3AGD9</accession>